<dbReference type="AlphaFoldDB" id="A0A3B0U4W8"/>
<dbReference type="Pfam" id="PF20351">
    <property type="entry name" value="DUF6646"/>
    <property type="match status" value="1"/>
</dbReference>
<name>A0A3B0U4W8_9ZZZZ</name>
<proteinExistence type="predicted"/>
<organism evidence="1">
    <name type="scientific">hydrothermal vent metagenome</name>
    <dbReference type="NCBI Taxonomy" id="652676"/>
    <lineage>
        <taxon>unclassified sequences</taxon>
        <taxon>metagenomes</taxon>
        <taxon>ecological metagenomes</taxon>
    </lineage>
</organism>
<accession>A0A3B0U4W8</accession>
<evidence type="ECO:0008006" key="2">
    <source>
        <dbReference type="Google" id="ProtNLM"/>
    </source>
</evidence>
<gene>
    <name evidence="1" type="ORF">MNBD_BACTEROID03-620</name>
</gene>
<dbReference type="InterPro" id="IPR046588">
    <property type="entry name" value="DUF6646"/>
</dbReference>
<dbReference type="EMBL" id="UOEL01000118">
    <property type="protein sequence ID" value="VAW14456.1"/>
    <property type="molecule type" value="Genomic_DNA"/>
</dbReference>
<sequence length="165" mass="17738">MKILTTLLAVFFSAAIVTAQAYDGAGDQKFQVGVNLQDNGAGINASYDLGLGEHISIGVSSGYLLGIEELLNAGFVDRFDAGARVNLHLGNVIGLGDDFDIYPGLDMSFKNFGFHAGVRYFFSDGFGVYGEVAHPIARYKSKDRSPAEELHNQLVVNIGLSLNFL</sequence>
<reference evidence="1" key="1">
    <citation type="submission" date="2018-06" db="EMBL/GenBank/DDBJ databases">
        <authorList>
            <person name="Zhirakovskaya E."/>
        </authorList>
    </citation>
    <scope>NUCLEOTIDE SEQUENCE</scope>
</reference>
<evidence type="ECO:0000313" key="1">
    <source>
        <dbReference type="EMBL" id="VAW14456.1"/>
    </source>
</evidence>
<protein>
    <recommendedName>
        <fullName evidence="2">Outer membrane protein beta-barrel domain-containing protein</fullName>
    </recommendedName>
</protein>